<evidence type="ECO:0000256" key="1">
    <source>
        <dbReference type="SAM" id="MobiDB-lite"/>
    </source>
</evidence>
<gene>
    <name evidence="2" type="ORF">HICCMSTLAB_LOCUS11239</name>
</gene>
<evidence type="ECO:0000313" key="3">
    <source>
        <dbReference type="Proteomes" id="UP000786811"/>
    </source>
</evidence>
<proteinExistence type="predicted"/>
<dbReference type="AlphaFoldDB" id="A0A8J2MR42"/>
<comment type="caution">
    <text evidence="2">The sequence shown here is derived from an EMBL/GenBank/DDBJ whole genome shotgun (WGS) entry which is preliminary data.</text>
</comment>
<organism evidence="2 3">
    <name type="scientific">Cotesia congregata</name>
    <name type="common">Parasitoid wasp</name>
    <name type="synonym">Apanteles congregatus</name>
    <dbReference type="NCBI Taxonomy" id="51543"/>
    <lineage>
        <taxon>Eukaryota</taxon>
        <taxon>Metazoa</taxon>
        <taxon>Ecdysozoa</taxon>
        <taxon>Arthropoda</taxon>
        <taxon>Hexapoda</taxon>
        <taxon>Insecta</taxon>
        <taxon>Pterygota</taxon>
        <taxon>Neoptera</taxon>
        <taxon>Endopterygota</taxon>
        <taxon>Hymenoptera</taxon>
        <taxon>Apocrita</taxon>
        <taxon>Ichneumonoidea</taxon>
        <taxon>Braconidae</taxon>
        <taxon>Microgastrinae</taxon>
        <taxon>Cotesia</taxon>
    </lineage>
</organism>
<feature type="compositionally biased region" description="Acidic residues" evidence="1">
    <location>
        <begin position="107"/>
        <end position="124"/>
    </location>
</feature>
<dbReference type="OrthoDB" id="10665585at2759"/>
<accession>A0A8J2MR42</accession>
<feature type="compositionally biased region" description="Polar residues" evidence="1">
    <location>
        <begin position="131"/>
        <end position="141"/>
    </location>
</feature>
<feature type="non-terminal residue" evidence="2">
    <location>
        <position position="1"/>
    </location>
</feature>
<feature type="compositionally biased region" description="Basic and acidic residues" evidence="1">
    <location>
        <begin position="7"/>
        <end position="16"/>
    </location>
</feature>
<feature type="non-terminal residue" evidence="2">
    <location>
        <position position="505"/>
    </location>
</feature>
<dbReference type="EMBL" id="CAJNRD030001123">
    <property type="protein sequence ID" value="CAG5102898.1"/>
    <property type="molecule type" value="Genomic_DNA"/>
</dbReference>
<feature type="region of interest" description="Disordered" evidence="1">
    <location>
        <begin position="1"/>
        <end position="175"/>
    </location>
</feature>
<name>A0A8J2MR42_COTCN</name>
<protein>
    <submittedName>
        <fullName evidence="2">Uncharacterized protein</fullName>
    </submittedName>
</protein>
<keyword evidence="3" id="KW-1185">Reference proteome</keyword>
<dbReference type="Proteomes" id="UP000786811">
    <property type="component" value="Unassembled WGS sequence"/>
</dbReference>
<feature type="region of interest" description="Disordered" evidence="1">
    <location>
        <begin position="312"/>
        <end position="355"/>
    </location>
</feature>
<reference evidence="2" key="1">
    <citation type="submission" date="2021-04" db="EMBL/GenBank/DDBJ databases">
        <authorList>
            <person name="Chebbi M.A.C M."/>
        </authorList>
    </citation>
    <scope>NUCLEOTIDE SEQUENCE</scope>
</reference>
<sequence>LSYNPEGRQEPRKHPINDTTENHSLALPISALPKTKKSNKKLSDEKAIQSIKRPSRPLGSKNRPRVRSAPEIRETIASRLRRRELGKTRVPPKINYRETGRLVINSEDPESQETANEEQGDDEVFLPVSISGPSTNNSTPDVGQEGDDKAEKDDETDKDNETTVPQKQRRKPRELVKMFDELLQRRPPSKNTYTERALERIRREEAISNYTPHEYAEIKRTSSDTAKNIRQSLNKLPPLWRSKEDSLNEDTAPEINVDKFLRDNSIAIHRIFRRRSRTPNSNIWKISGHGYLGIRYDHVGGQIVDENGKGVNETAETESADPNNTLIESEGGRSSEKSPNITGIKQGDDVGNHRFGPPFVAYDPPTFEEAEDIFAERHHRPKLSSPSSSDKNVPPKSPEIKIKFSVSRDGLTYARDHLVHFLAADCEIIKPVAKLLRDLEFINADALHASKPSKGDVFVTKLGRCKIFTVFIKTKHFEKLDPIDLIEGLRNLRQSMHKHDIHSLR</sequence>
<feature type="region of interest" description="Disordered" evidence="1">
    <location>
        <begin position="378"/>
        <end position="399"/>
    </location>
</feature>
<evidence type="ECO:0000313" key="2">
    <source>
        <dbReference type="EMBL" id="CAG5102898.1"/>
    </source>
</evidence>